<dbReference type="PaxDb" id="65489-OBART03G41900.1"/>
<sequence length="917" mass="101202">MEEPGPEEEKEEEEARFDFLEWIGPDTSAAVFTFLVHPADLARASAVSRSWRRFVVRNGFSKIQCLRLCPEASNFTRIITKQAIASASESDAEHQHRAYMHLSYALLLDDPQDCIIRCIGASTTDNFPEETIQNTLVPTDWVAMMRPSYWSSAGHFDPAVPECLFYRLRSDLCLVQQINIQPFRAFFQYGDPIYSAKYVRFQMGYPKTPLPSQLLVSHDNEGQLAADDNYIWTYTSPQFPMLQESVLQSFKLPRAVLCIGGVVKIEFLGRVQKQEMDDLYYICISHVQIVGIPLPRELGVDPYKNGVVLKYYPDTRRSGVCHGKCTINEGILVFVAGMSSKIHAQACRRGLVASNPVLACSLLAFYAAAASSPTAAIPPACNLFDEMAHKDAVSYTAMISALVRAGAAHWRQALALYPCMLQAGAPPTQHTFAQLLSACASGRLHRQGTQLHAQLLRWGAGLNLVLKTALLHMYCNCGNMGYAHTVLHSTPQTDVVLWTALITGYARSGDLQSALQMFRSMTRAAVLPNAFTYAALISACSSFRALQPGRQIHARLFKFGLEHDTSVCNALVDLYSKSSSRLLDLLHTFHAVDKPNVVSWTALIAGLACHGRDEETFLAFSQMRLSGVLPNSFTVSTLLKGSSSSLAFLHARKIHGYILKTSFESLDAAVGNSLVDVYVRFARMDDAWAVATTMAFIRDRFTYTSLARGLNQMGLQQRTLEMFVRMFHEDVDIDGFSLASFLSSAASLASIETGKQLHSCSVKLGLSSDISVSNSLIDMYSKCKCMGDARNVFQSIGEPKVVSWNALMSALVSNEYYNEALSAFEDMTLVGAKPDGITFSLMLFACNRSGLVDIGIKYFNSMGNLFGVLPQRSHYTLFLDMLGRSGRLTEAASTIDVIPIQPDLVNVQGSIGILKSL</sequence>
<reference evidence="4" key="2">
    <citation type="submission" date="2015-03" db="UniProtKB">
        <authorList>
            <consortium name="EnsemblPlants"/>
        </authorList>
    </citation>
    <scope>IDENTIFICATION</scope>
</reference>
<dbReference type="SUPFAM" id="SSF81383">
    <property type="entry name" value="F-box domain"/>
    <property type="match status" value="1"/>
</dbReference>
<dbReference type="Gene3D" id="1.25.40.10">
    <property type="entry name" value="Tetratricopeptide repeat domain"/>
    <property type="match status" value="4"/>
</dbReference>
<evidence type="ECO:0000313" key="4">
    <source>
        <dbReference type="EnsemblPlants" id="OBART03G41900.1"/>
    </source>
</evidence>
<dbReference type="Pfam" id="PF13041">
    <property type="entry name" value="PPR_2"/>
    <property type="match status" value="3"/>
</dbReference>
<dbReference type="GO" id="GO:0099402">
    <property type="term" value="P:plant organ development"/>
    <property type="evidence" value="ECO:0007669"/>
    <property type="project" value="UniProtKB-ARBA"/>
</dbReference>
<dbReference type="GO" id="GO:0005739">
    <property type="term" value="C:mitochondrion"/>
    <property type="evidence" value="ECO:0007669"/>
    <property type="project" value="TreeGrafter"/>
</dbReference>
<dbReference type="Pfam" id="PF01535">
    <property type="entry name" value="PPR"/>
    <property type="match status" value="2"/>
</dbReference>
<dbReference type="PANTHER" id="PTHR24015:SF1726">
    <property type="entry name" value="OS03G0861900 PROTEIN"/>
    <property type="match status" value="1"/>
</dbReference>
<dbReference type="STRING" id="65489.A0A0D3FRQ2"/>
<dbReference type="GO" id="GO:0009451">
    <property type="term" value="P:RNA modification"/>
    <property type="evidence" value="ECO:0007669"/>
    <property type="project" value="InterPro"/>
</dbReference>
<dbReference type="HOGENOM" id="CLU_002706_15_6_1"/>
<feature type="repeat" description="PPR" evidence="3">
    <location>
        <begin position="494"/>
        <end position="528"/>
    </location>
</feature>
<name>A0A0D3FRQ2_9ORYZ</name>
<dbReference type="InterPro" id="IPR011990">
    <property type="entry name" value="TPR-like_helical_dom_sf"/>
</dbReference>
<feature type="repeat" description="PPR" evidence="3">
    <location>
        <begin position="800"/>
        <end position="834"/>
    </location>
</feature>
<evidence type="ECO:0000256" key="1">
    <source>
        <dbReference type="ARBA" id="ARBA00022737"/>
    </source>
</evidence>
<dbReference type="FunFam" id="1.25.40.10:FF:000227">
    <property type="entry name" value="Pentatricopeptide repeat-containing protein At3g13880"/>
    <property type="match status" value="1"/>
</dbReference>
<dbReference type="AlphaFoldDB" id="A0A0D3FRQ2"/>
<organism evidence="4">
    <name type="scientific">Oryza barthii</name>
    <dbReference type="NCBI Taxonomy" id="65489"/>
    <lineage>
        <taxon>Eukaryota</taxon>
        <taxon>Viridiplantae</taxon>
        <taxon>Streptophyta</taxon>
        <taxon>Embryophyta</taxon>
        <taxon>Tracheophyta</taxon>
        <taxon>Spermatophyta</taxon>
        <taxon>Magnoliopsida</taxon>
        <taxon>Liliopsida</taxon>
        <taxon>Poales</taxon>
        <taxon>Poaceae</taxon>
        <taxon>BOP clade</taxon>
        <taxon>Oryzoideae</taxon>
        <taxon>Oryzeae</taxon>
        <taxon>Oryzinae</taxon>
        <taxon>Oryza</taxon>
    </lineage>
</organism>
<dbReference type="GO" id="GO:0003723">
    <property type="term" value="F:RNA binding"/>
    <property type="evidence" value="ECO:0007669"/>
    <property type="project" value="InterPro"/>
</dbReference>
<dbReference type="EnsemblPlants" id="OBART03G41900.1">
    <property type="protein sequence ID" value="OBART03G41900.1"/>
    <property type="gene ID" value="OBART03G41900"/>
</dbReference>
<proteinExistence type="predicted"/>
<evidence type="ECO:0000256" key="2">
    <source>
        <dbReference type="ARBA" id="ARBA00022946"/>
    </source>
</evidence>
<evidence type="ECO:0008006" key="6">
    <source>
        <dbReference type="Google" id="ProtNLM"/>
    </source>
</evidence>
<keyword evidence="2" id="KW-0809">Transit peptide</keyword>
<dbReference type="NCBIfam" id="TIGR00756">
    <property type="entry name" value="PPR"/>
    <property type="match status" value="3"/>
</dbReference>
<evidence type="ECO:0000313" key="5">
    <source>
        <dbReference type="Proteomes" id="UP000026960"/>
    </source>
</evidence>
<keyword evidence="1" id="KW-0677">Repeat</keyword>
<dbReference type="InterPro" id="IPR036047">
    <property type="entry name" value="F-box-like_dom_sf"/>
</dbReference>
<evidence type="ECO:0000256" key="3">
    <source>
        <dbReference type="PROSITE-ProRule" id="PRU00708"/>
    </source>
</evidence>
<accession>A0A0D3FRQ2</accession>
<dbReference type="FunFam" id="1.25.40.10:FF:000158">
    <property type="entry name" value="pentatricopeptide repeat-containing protein At2g33680"/>
    <property type="match status" value="1"/>
</dbReference>
<dbReference type="eggNOG" id="KOG4197">
    <property type="taxonomic scope" value="Eukaryota"/>
</dbReference>
<dbReference type="Gramene" id="OBART03G41900.1">
    <property type="protein sequence ID" value="OBART03G41900.1"/>
    <property type="gene ID" value="OBART03G41900"/>
</dbReference>
<reference evidence="4" key="1">
    <citation type="journal article" date="2009" name="Rice">
        <title>De Novo Next Generation Sequencing of Plant Genomes.</title>
        <authorList>
            <person name="Rounsley S."/>
            <person name="Marri P.R."/>
            <person name="Yu Y."/>
            <person name="He R."/>
            <person name="Sisneros N."/>
            <person name="Goicoechea J.L."/>
            <person name="Lee S.J."/>
            <person name="Angelova A."/>
            <person name="Kudrna D."/>
            <person name="Luo M."/>
            <person name="Affourtit J."/>
            <person name="Desany B."/>
            <person name="Knight J."/>
            <person name="Niazi F."/>
            <person name="Egholm M."/>
            <person name="Wing R.A."/>
        </authorList>
    </citation>
    <scope>NUCLEOTIDE SEQUENCE [LARGE SCALE GENOMIC DNA]</scope>
    <source>
        <strain evidence="4">cv. IRGC 105608</strain>
    </source>
</reference>
<dbReference type="PROSITE" id="PS51375">
    <property type="entry name" value="PPR"/>
    <property type="match status" value="4"/>
</dbReference>
<keyword evidence="5" id="KW-1185">Reference proteome</keyword>
<feature type="repeat" description="PPR" evidence="3">
    <location>
        <begin position="391"/>
        <end position="427"/>
    </location>
</feature>
<dbReference type="FunFam" id="1.25.40.10:FF:001224">
    <property type="entry name" value="Pentatricopeptide repeat-containing protein chloroplastic"/>
    <property type="match status" value="1"/>
</dbReference>
<dbReference type="Proteomes" id="UP000026960">
    <property type="component" value="Chromosome 3"/>
</dbReference>
<dbReference type="InterPro" id="IPR046960">
    <property type="entry name" value="PPR_At4g14850-like_plant"/>
</dbReference>
<dbReference type="InterPro" id="IPR002885">
    <property type="entry name" value="PPR_rpt"/>
</dbReference>
<dbReference type="PANTHER" id="PTHR24015">
    <property type="entry name" value="OS07G0578800 PROTEIN-RELATED"/>
    <property type="match status" value="1"/>
</dbReference>
<protein>
    <recommendedName>
        <fullName evidence="6">F-box domain-containing protein</fullName>
    </recommendedName>
</protein>
<feature type="repeat" description="PPR" evidence="3">
    <location>
        <begin position="596"/>
        <end position="630"/>
    </location>
</feature>